<dbReference type="InterPro" id="IPR001584">
    <property type="entry name" value="Integrase_cat-core"/>
</dbReference>
<dbReference type="EMBL" id="CAMXCT010006710">
    <property type="protein sequence ID" value="CAI4018705.1"/>
    <property type="molecule type" value="Genomic_DNA"/>
</dbReference>
<keyword evidence="5" id="KW-0378">Hydrolase</keyword>
<evidence type="ECO:0000256" key="6">
    <source>
        <dbReference type="PROSITE-ProRule" id="PRU00047"/>
    </source>
</evidence>
<dbReference type="Proteomes" id="UP001152797">
    <property type="component" value="Unassembled WGS sequence"/>
</dbReference>
<evidence type="ECO:0000259" key="11">
    <source>
        <dbReference type="PROSITE" id="PS50994"/>
    </source>
</evidence>
<feature type="region of interest" description="Disordered" evidence="7">
    <location>
        <begin position="1558"/>
        <end position="1634"/>
    </location>
</feature>
<evidence type="ECO:0000256" key="5">
    <source>
        <dbReference type="ARBA" id="ARBA00022801"/>
    </source>
</evidence>
<feature type="compositionally biased region" description="Basic and acidic residues" evidence="7">
    <location>
        <begin position="1231"/>
        <end position="1240"/>
    </location>
</feature>
<dbReference type="InterPro" id="IPR012337">
    <property type="entry name" value="RNaseH-like_sf"/>
</dbReference>
<feature type="compositionally biased region" description="Polar residues" evidence="7">
    <location>
        <begin position="1156"/>
        <end position="1166"/>
    </location>
</feature>
<dbReference type="Pfam" id="PF00098">
    <property type="entry name" value="zf-CCHC"/>
    <property type="match status" value="1"/>
</dbReference>
<evidence type="ECO:0000256" key="8">
    <source>
        <dbReference type="SAM" id="Phobius"/>
    </source>
</evidence>
<feature type="compositionally biased region" description="Low complexity" evidence="7">
    <location>
        <begin position="1565"/>
        <end position="1605"/>
    </location>
</feature>
<dbReference type="InterPro" id="IPR036875">
    <property type="entry name" value="Znf_CCHC_sf"/>
</dbReference>
<dbReference type="Gene3D" id="2.40.70.10">
    <property type="entry name" value="Acid Proteases"/>
    <property type="match status" value="1"/>
</dbReference>
<proteinExistence type="predicted"/>
<feature type="region of interest" description="Disordered" evidence="7">
    <location>
        <begin position="454"/>
        <end position="484"/>
    </location>
</feature>
<feature type="domain" description="Peptidase A2" evidence="10">
    <location>
        <begin position="635"/>
        <end position="682"/>
    </location>
</feature>
<dbReference type="GO" id="GO:0003676">
    <property type="term" value="F:nucleic acid binding"/>
    <property type="evidence" value="ECO:0007669"/>
    <property type="project" value="InterPro"/>
</dbReference>
<dbReference type="GO" id="GO:0008270">
    <property type="term" value="F:zinc ion binding"/>
    <property type="evidence" value="ECO:0007669"/>
    <property type="project" value="UniProtKB-KW"/>
</dbReference>
<dbReference type="SUPFAM" id="SSF53098">
    <property type="entry name" value="Ribonuclease H-like"/>
    <property type="match status" value="1"/>
</dbReference>
<evidence type="ECO:0000256" key="1">
    <source>
        <dbReference type="ARBA" id="ARBA00022679"/>
    </source>
</evidence>
<sequence>VLRQARLVAGDLSAPAPRALLVPLGAETLRLPLQILVRCTPNGPEVTASDLLDLANQDFALAIFMAVSAMRAGNGRLKLKLWQVLQELATFQFFSSEVSSFRQSSEETPLQDIVAEYPSYAHGLAYCLLQADALEACCDLVAGSAEAPQRVGIIMACLQMLHCLAASDQLWSSGRLLARRIAILWPRFGYRVLAPHLRRLVASTEAGGLSASASNRELRRDLRTLGWLLHHVPWMRRRMDLLVVLAWLLMDYMLELVVWALHLLEVERNSKCLWLEVERSSNLTNRRFSFPKTILGQFTELGPPPDQNEVMRQLINAMNTIPTELILTENGYSLILGALMQKYKPYLELAGPAAIDTFFYSGDRQKGETFSSFVASKEIQRQDMQQQLGETVSDLVCGRVLLKQAYLTDLQRELLSLKSHALLTFDQVAAMLRTLDRSEVLAKSSFGSSTSGVKVLFQTDENPENSENYDEEFEEDDDYSEDESVEDGYYVFEDKKEFQEHEAIYVQAYNDVRRDLRERRKERGFVRHRKNAPGGKGKSRPQASKRSQPQGRGRGRSDRSGGRRGNYTKGTASELAARVRCFNCQELGHYAADCPLAKKGDAKTFVSSRGGGRTEVTTTMVTSRKIWSSINLQNFEAIIDTGAEDAVIGSSYLEQLTEELLQNGLRPVRVQAKQIPCMGVGGEATVMGSVDVPCAIAGLHGVIRFTILKDHEEFKTPPLLPISYLEGIGAELNFQNDVLKTRWNHTAAMRRLPSGHRAVDILAFSGAWNLPAVHRQRDGVDPFSIDTEPLVLATVSQSEGQVRDTGPYILRARSYEPHYRQPGQALPAADVEGMRVWIRQANGFYHLYAVLPGKHDRMIVPSALIDPNQDSLGYLLHKVRITCLLFGDGSHDNVIDNWTEDYPSPVPQNSWTGHTIFVEKLVGVQRTSKPFNPTGMMPGAAEGDKDLAFHFDQLVSLWLEDAIQTRLRNRTVWHGAVICSKDLWFLPPDFLDLVAMASLQGKVEQMVEISSGDDQPRQKKKTEPQKLMSVWKRLTLTLLQMIFTARNQMVIDYIGKRAAENDRTMEEQEFQKYKSHVKEKMSQNKSKGSWINQGIGKPLSRSEAQKHWNFEVKSCNHPAETLGKDRKLTRFLINDGDRSGTSSSSIIEGSQDRQELSTVLTSTSVPATAGEHPAGERLHREGCDEARGHQGCGESRDYTNDRSFEDTTNENQSKPIRDEEVNQRPSTRPTTQEEDHRGDPADASGAYTIRRLLGGRSDGGSNHAAGQFPLRNAMLSVEQLGSTGRKVKNAFSSKGIVAKVFMVLCTAGIMANSGTMHQQPVPDFTWLGTQPFSSGSPDGPLVSPDGHFAHGQFVVDEVDLVRQSAIDLEAYDIKTIPRKVKRALAASFGKGFNQNKQKSRCNQDNFKFKDGIPEHGEVDVMEIYSQPRVSARASRHGLKPGGSLDLSTGWDLSRPDHQAKALKLIRELRPVVAAELEQAKVHVRFSVHIARIQMSAGTTEFELVEPFVCPASASMSSTATWIAASGAHPLHSYVVEESKFQDEWYEIISAFPTHRILEGGGRAGDGSSTSTTSTASSSSRSTTRGAAASTSTSSSTASRPRMSTSPLPPTSVDQPRRRPSPLPSIAEVKGEDALEDQLDAEVERAGQELRRPGPAHEPDVGEVSLHPELRRELYRLHRNLGHPDRQTFLRALRHANCRKEALEWVRSRFQCPICERKQKPKSQRPGHLTQSLPFNRVVGVDLMFYEDHVLLNMLDWGTDLQIVVEVEDKRAQTVCTAFMAQWVAHYGPPSLVIADQGKEFVSEEFGGRLGEHGISVHYTDVRSPWQNARTERAGGSFKTRLETIIHETTATEEEFPLVLAETCAAHNRYYNRAGYSPYQRTFGVNPRLPASLLSDDALDRDLLREGAGDEVRRVWEIRDAAAAAWMRSQDTEAIKRSLRTTTRTADMKELKVGDTVFVWRHTAVYKGWTGPGIVVAINSNERSLWISLRGYLVKASREQVRAATSEEFLGVELVQELSSALLEDVETGQLRNYRDVQAEGPPDELPQELRPEPELPVVQPPLVPDPDVPMEVVPEDPETPHLEQTFDEDDLMEPETPVPVPPSTAEESTRAPTVQDVETMEHDEPPVPTTTSPICIFWTYAWTENQSVINAISFPQPGLAPWPTSGMCNQYYNVLSEEKEINQVFWKYQKSQDLHIPQAINEETFVLKDAYGLFDQDFKHMFISKAKESPGQVVFKRLPEEQAPAFRAARDKEIKSLIDSGAIKILSVDDSLKFLKERPEHVLESKFVDRWKPTEKFGVLPSDYHTPGFRPHKHPGLSAKSRWCVVGWQDPMIHEIERAAPTPLTSSMYLFLQVCASRKWKARARDAKTAFLQSKPTTRKNKLCCFMPKDMTFPGFDSRQLIQLETEVYGLVSGPAWWRRSFLEYCVTNLRYRINPYDRCVLSLDGPEAREGEDPTKIKTKGLMIIEVDDILEAGDDDHVSKMKVLAEKVRFGKIEELNQPDGKGAGYAGRRIQQWDDFSFSYHMQDYVDNRLKPLTLHRKVLKKDAEHVKLNPEETQALRAVVAAINWTAREGRPDAAATASILSGVFPEPTVQHLYQVNDAINHLKQNHVTIKIHAIPEEQLRHLVIADSSFDPSGKTKPQHGWLQGLTTSELNAGRDAQYNDPSALAIVDAKSVFDGASSEQAQGEDERTALEIAVIQAPELSALAAPLATEITLRLLRSNAAPETLAVAIGVVANASALDKETPLVDALAAMDEVQKEAVQEKFPEETQRRLWIIEAAWPIIEELGLWPTESTETSTDEETTKRQKDIDAIAHLTPKVEGFSSVLPGGVDDVELATWGHEWETEQQEAEDAAGATAEVLAAEAAVEVSKSAKLSGPLGDLNVPAPGPKTLGRRSALFSQLATSPKDLRCALDGRLCTEPVFAAPNGDLLDVLYQRSSILAWLSQRQVCPITGALVFYVLPGGRADFLRQSRVNSPPFFCVPSGYD</sequence>
<dbReference type="OrthoDB" id="448248at2759"/>
<reference evidence="12" key="1">
    <citation type="submission" date="2022-10" db="EMBL/GenBank/DDBJ databases">
        <authorList>
            <person name="Chen Y."/>
            <person name="Dougan E. K."/>
            <person name="Chan C."/>
            <person name="Rhodes N."/>
            <person name="Thang M."/>
        </authorList>
    </citation>
    <scope>NUCLEOTIDE SEQUENCE</scope>
</reference>
<feature type="compositionally biased region" description="Basic and acidic residues" evidence="7">
    <location>
        <begin position="1173"/>
        <end position="1205"/>
    </location>
</feature>
<feature type="region of interest" description="Disordered" evidence="7">
    <location>
        <begin position="1135"/>
        <end position="1244"/>
    </location>
</feature>
<organism evidence="12">
    <name type="scientific">Cladocopium goreaui</name>
    <dbReference type="NCBI Taxonomy" id="2562237"/>
    <lineage>
        <taxon>Eukaryota</taxon>
        <taxon>Sar</taxon>
        <taxon>Alveolata</taxon>
        <taxon>Dinophyceae</taxon>
        <taxon>Suessiales</taxon>
        <taxon>Symbiodiniaceae</taxon>
        <taxon>Cladocopium</taxon>
    </lineage>
</organism>
<dbReference type="Gene3D" id="3.30.420.10">
    <property type="entry name" value="Ribonuclease H-like superfamily/Ribonuclease H"/>
    <property type="match status" value="1"/>
</dbReference>
<feature type="transmembrane region" description="Helical" evidence="8">
    <location>
        <begin position="241"/>
        <end position="264"/>
    </location>
</feature>
<keyword evidence="6" id="KW-0862">Zinc</keyword>
<dbReference type="GO" id="GO:0006508">
    <property type="term" value="P:proteolysis"/>
    <property type="evidence" value="ECO:0007669"/>
    <property type="project" value="InterPro"/>
</dbReference>
<dbReference type="EMBL" id="CAMXCT020006710">
    <property type="protein sequence ID" value="CAL1172080.1"/>
    <property type="molecule type" value="Genomic_DNA"/>
</dbReference>
<dbReference type="InterPro" id="IPR001878">
    <property type="entry name" value="Znf_CCHC"/>
</dbReference>
<dbReference type="GO" id="GO:0004519">
    <property type="term" value="F:endonuclease activity"/>
    <property type="evidence" value="ECO:0007669"/>
    <property type="project" value="UniProtKB-KW"/>
</dbReference>
<gene>
    <name evidence="12" type="ORF">C1SCF055_LOCUS43250</name>
</gene>
<evidence type="ECO:0000313" key="14">
    <source>
        <dbReference type="Proteomes" id="UP001152797"/>
    </source>
</evidence>
<keyword evidence="8" id="KW-1133">Transmembrane helix</keyword>
<feature type="compositionally biased region" description="Acidic residues" evidence="7">
    <location>
        <begin position="461"/>
        <end position="484"/>
    </location>
</feature>
<keyword evidence="8" id="KW-0472">Membrane</keyword>
<keyword evidence="3" id="KW-0540">Nuclease</keyword>
<keyword evidence="14" id="KW-1185">Reference proteome</keyword>
<feature type="region of interest" description="Disordered" evidence="7">
    <location>
        <begin position="2036"/>
        <end position="2056"/>
    </location>
</feature>
<reference evidence="13 14" key="2">
    <citation type="submission" date="2024-05" db="EMBL/GenBank/DDBJ databases">
        <authorList>
            <person name="Chen Y."/>
            <person name="Shah S."/>
            <person name="Dougan E. K."/>
            <person name="Thang M."/>
            <person name="Chan C."/>
        </authorList>
    </citation>
    <scope>NUCLEOTIDE SEQUENCE [LARGE SCALE GENOMIC DNA]</scope>
</reference>
<name>A0A9P1GPN2_9DINO</name>
<keyword evidence="4" id="KW-0255">Endonuclease</keyword>
<dbReference type="InterPro" id="IPR001995">
    <property type="entry name" value="Peptidase_A2_cat"/>
</dbReference>
<dbReference type="GO" id="GO:0016779">
    <property type="term" value="F:nucleotidyltransferase activity"/>
    <property type="evidence" value="ECO:0007669"/>
    <property type="project" value="UniProtKB-KW"/>
</dbReference>
<dbReference type="GO" id="GO:0015074">
    <property type="term" value="P:DNA integration"/>
    <property type="evidence" value="ECO:0007669"/>
    <property type="project" value="InterPro"/>
</dbReference>
<feature type="domain" description="CCHC-type" evidence="9">
    <location>
        <begin position="580"/>
        <end position="595"/>
    </location>
</feature>
<evidence type="ECO:0000256" key="4">
    <source>
        <dbReference type="ARBA" id="ARBA00022759"/>
    </source>
</evidence>
<keyword evidence="2" id="KW-0548">Nucleotidyltransferase</keyword>
<feature type="non-terminal residue" evidence="12">
    <location>
        <position position="2989"/>
    </location>
</feature>
<comment type="caution">
    <text evidence="12">The sequence shown here is derived from an EMBL/GenBank/DDBJ whole genome shotgun (WGS) entry which is preliminary data.</text>
</comment>
<evidence type="ECO:0000259" key="10">
    <source>
        <dbReference type="PROSITE" id="PS50175"/>
    </source>
</evidence>
<dbReference type="PROSITE" id="PS50175">
    <property type="entry name" value="ASP_PROT_RETROV"/>
    <property type="match status" value="1"/>
</dbReference>
<dbReference type="Gene3D" id="4.10.60.10">
    <property type="entry name" value="Zinc finger, CCHC-type"/>
    <property type="match status" value="1"/>
</dbReference>
<dbReference type="SUPFAM" id="SSF57756">
    <property type="entry name" value="Retrovirus zinc finger-like domains"/>
    <property type="match status" value="1"/>
</dbReference>
<evidence type="ECO:0000313" key="13">
    <source>
        <dbReference type="EMBL" id="CAL4806017.1"/>
    </source>
</evidence>
<dbReference type="GO" id="GO:0004190">
    <property type="term" value="F:aspartic-type endopeptidase activity"/>
    <property type="evidence" value="ECO:0007669"/>
    <property type="project" value="InterPro"/>
</dbReference>
<dbReference type="InterPro" id="IPR036397">
    <property type="entry name" value="RNaseH_sf"/>
</dbReference>
<feature type="domain" description="Integrase catalytic" evidence="11">
    <location>
        <begin position="1729"/>
        <end position="1885"/>
    </location>
</feature>
<keyword evidence="6" id="KW-0863">Zinc-finger</keyword>
<protein>
    <submittedName>
        <fullName evidence="13">Gypsy retrotransposon integrase-like protein 1</fullName>
    </submittedName>
</protein>
<evidence type="ECO:0000256" key="2">
    <source>
        <dbReference type="ARBA" id="ARBA00022695"/>
    </source>
</evidence>
<evidence type="ECO:0000313" key="12">
    <source>
        <dbReference type="EMBL" id="CAI4018705.1"/>
    </source>
</evidence>
<dbReference type="InterPro" id="IPR021109">
    <property type="entry name" value="Peptidase_aspartic_dom_sf"/>
</dbReference>
<dbReference type="EMBL" id="CAMXCT030006710">
    <property type="protein sequence ID" value="CAL4806017.1"/>
    <property type="molecule type" value="Genomic_DNA"/>
</dbReference>
<keyword evidence="8" id="KW-0812">Transmembrane</keyword>
<evidence type="ECO:0000259" key="9">
    <source>
        <dbReference type="PROSITE" id="PS50158"/>
    </source>
</evidence>
<dbReference type="InterPro" id="IPR050951">
    <property type="entry name" value="Retrovirus_Pol_polyprotein"/>
</dbReference>
<dbReference type="SMART" id="SM00343">
    <property type="entry name" value="ZnF_C2HC"/>
    <property type="match status" value="1"/>
</dbReference>
<keyword evidence="6" id="KW-0479">Metal-binding</keyword>
<feature type="region of interest" description="Disordered" evidence="7">
    <location>
        <begin position="520"/>
        <end position="569"/>
    </location>
</feature>
<evidence type="ECO:0000256" key="3">
    <source>
        <dbReference type="ARBA" id="ARBA00022722"/>
    </source>
</evidence>
<dbReference type="PROSITE" id="PS50994">
    <property type="entry name" value="INTEGRASE"/>
    <property type="match status" value="1"/>
</dbReference>
<feature type="region of interest" description="Disordered" evidence="7">
    <location>
        <begin position="2074"/>
        <end position="2111"/>
    </location>
</feature>
<feature type="compositionally biased region" description="Low complexity" evidence="7">
    <location>
        <begin position="1139"/>
        <end position="1149"/>
    </location>
</feature>
<dbReference type="PANTHER" id="PTHR37984:SF5">
    <property type="entry name" value="PROTEIN NYNRIN-LIKE"/>
    <property type="match status" value="1"/>
</dbReference>
<keyword evidence="1" id="KW-0808">Transferase</keyword>
<accession>A0A9P1GPN2</accession>
<feature type="compositionally biased region" description="Polar residues" evidence="7">
    <location>
        <begin position="541"/>
        <end position="550"/>
    </location>
</feature>
<dbReference type="PANTHER" id="PTHR37984">
    <property type="entry name" value="PROTEIN CBG26694"/>
    <property type="match status" value="1"/>
</dbReference>
<dbReference type="PROSITE" id="PS50158">
    <property type="entry name" value="ZF_CCHC"/>
    <property type="match status" value="1"/>
</dbReference>
<evidence type="ECO:0000256" key="7">
    <source>
        <dbReference type="SAM" id="MobiDB-lite"/>
    </source>
</evidence>